<reference evidence="2" key="1">
    <citation type="submission" date="2016-08" db="EMBL/GenBank/DDBJ databases">
        <authorList>
            <person name="Varghese N."/>
            <person name="Submissions Spin"/>
        </authorList>
    </citation>
    <scope>NUCLEOTIDE SEQUENCE [LARGE SCALE GENOMIC DNA]</scope>
    <source>
        <strain evidence="2">SGD-1123</strain>
    </source>
</reference>
<dbReference type="AlphaFoldDB" id="A0A1C4DET0"/>
<evidence type="ECO:0000313" key="1">
    <source>
        <dbReference type="EMBL" id="SCC29783.1"/>
    </source>
</evidence>
<sequence>MVELRPGEGYYRTLENYIIKNSPVIINNQDILSKIEIYYQNHYVAAFNTRHCIIPRHQPFSAYHPPQSTLLTIHIHYP</sequence>
<proteinExistence type="predicted"/>
<name>A0A1C4DET0_9BACI</name>
<dbReference type="Proteomes" id="UP000181997">
    <property type="component" value="Unassembled WGS sequence"/>
</dbReference>
<protein>
    <submittedName>
        <fullName evidence="1">Uncharacterized protein</fullName>
    </submittedName>
</protein>
<gene>
    <name evidence="1" type="ORF">GA0061094_3787</name>
</gene>
<organism evidence="1 2">
    <name type="scientific">[Bacillus] enclensis</name>
    <dbReference type="NCBI Taxonomy" id="1402860"/>
    <lineage>
        <taxon>Bacteria</taxon>
        <taxon>Bacillati</taxon>
        <taxon>Bacillota</taxon>
        <taxon>Bacilli</taxon>
        <taxon>Bacillales</taxon>
        <taxon>Bacillaceae</taxon>
        <taxon>Rossellomorea</taxon>
    </lineage>
</organism>
<keyword evidence="2" id="KW-1185">Reference proteome</keyword>
<evidence type="ECO:0000313" key="2">
    <source>
        <dbReference type="Proteomes" id="UP000181997"/>
    </source>
</evidence>
<accession>A0A1C4DET0</accession>
<dbReference type="EMBL" id="FMAU01000006">
    <property type="protein sequence ID" value="SCC29783.1"/>
    <property type="molecule type" value="Genomic_DNA"/>
</dbReference>